<reference evidence="2" key="1">
    <citation type="submission" date="2021-03" db="EMBL/GenBank/DDBJ databases">
        <title>Antimicrobial resistance genes in bacteria isolated from Japanese honey, and their potential for conferring macrolide and lincosamide resistance in the American foulbrood pathogen Paenibacillus larvae.</title>
        <authorList>
            <person name="Okamoto M."/>
            <person name="Kumagai M."/>
            <person name="Kanamori H."/>
            <person name="Takamatsu D."/>
        </authorList>
    </citation>
    <scope>NUCLEOTIDE SEQUENCE</scope>
    <source>
        <strain evidence="2">J43TS3</strain>
    </source>
</reference>
<dbReference type="PROSITE" id="PS51186">
    <property type="entry name" value="GNAT"/>
    <property type="match status" value="1"/>
</dbReference>
<evidence type="ECO:0000313" key="3">
    <source>
        <dbReference type="Proteomes" id="UP000676917"/>
    </source>
</evidence>
<dbReference type="InterPro" id="IPR000182">
    <property type="entry name" value="GNAT_dom"/>
</dbReference>
<dbReference type="RefSeq" id="WP_212921718.1">
    <property type="nucleotide sequence ID" value="NZ_BORP01000006.1"/>
</dbReference>
<dbReference type="GO" id="GO:0005737">
    <property type="term" value="C:cytoplasm"/>
    <property type="evidence" value="ECO:0007669"/>
    <property type="project" value="TreeGrafter"/>
</dbReference>
<evidence type="ECO:0000259" key="1">
    <source>
        <dbReference type="PROSITE" id="PS51186"/>
    </source>
</evidence>
<organism evidence="2 3">
    <name type="scientific">Ornithinibacillus bavariensis</name>
    <dbReference type="NCBI Taxonomy" id="545502"/>
    <lineage>
        <taxon>Bacteria</taxon>
        <taxon>Bacillati</taxon>
        <taxon>Bacillota</taxon>
        <taxon>Bacilli</taxon>
        <taxon>Bacillales</taxon>
        <taxon>Bacillaceae</taxon>
        <taxon>Ornithinibacillus</taxon>
    </lineage>
</organism>
<accession>A0A920C827</accession>
<dbReference type="PANTHER" id="PTHR43441:SF12">
    <property type="entry name" value="RIBOSOMAL N-ACETYLTRANSFERASE YDAF-RELATED"/>
    <property type="match status" value="1"/>
</dbReference>
<feature type="domain" description="N-acetyltransferase" evidence="1">
    <location>
        <begin position="10"/>
        <end position="167"/>
    </location>
</feature>
<dbReference type="Proteomes" id="UP000676917">
    <property type="component" value="Unassembled WGS sequence"/>
</dbReference>
<dbReference type="GO" id="GO:0008999">
    <property type="term" value="F:protein-N-terminal-alanine acetyltransferase activity"/>
    <property type="evidence" value="ECO:0007669"/>
    <property type="project" value="TreeGrafter"/>
</dbReference>
<dbReference type="Gene3D" id="3.40.630.30">
    <property type="match status" value="1"/>
</dbReference>
<dbReference type="AlphaFoldDB" id="A0A920C827"/>
<comment type="caution">
    <text evidence="2">The sequence shown here is derived from an EMBL/GenBank/DDBJ whole genome shotgun (WGS) entry which is preliminary data.</text>
</comment>
<dbReference type="GO" id="GO:1990189">
    <property type="term" value="F:protein N-terminal-serine acetyltransferase activity"/>
    <property type="evidence" value="ECO:0007669"/>
    <property type="project" value="TreeGrafter"/>
</dbReference>
<dbReference type="InterPro" id="IPR051908">
    <property type="entry name" value="Ribosomal_N-acetyltransferase"/>
</dbReference>
<keyword evidence="3" id="KW-1185">Reference proteome</keyword>
<dbReference type="PANTHER" id="PTHR43441">
    <property type="entry name" value="RIBOSOMAL-PROTEIN-SERINE ACETYLTRANSFERASE"/>
    <property type="match status" value="1"/>
</dbReference>
<sequence length="185" mass="21872">MFVYAVDEEITLRLLDVKDAHELFRLTDRSREYLREWLPWVDETRTVLDSKDFIRYAWQSYEERLGLILGVYYQGKLCGMMGYNQFDWANRAGVIGYWQGKDFQGLGIITRATSALIDYGFQNLGLHRIEIRAAMENIKSRKIPERLGFTIEGQIRQGEWLYDHFVDLVVYGLLANEWEMVRGNR</sequence>
<dbReference type="EMBL" id="BORP01000006">
    <property type="protein sequence ID" value="GIO28258.1"/>
    <property type="molecule type" value="Genomic_DNA"/>
</dbReference>
<dbReference type="SUPFAM" id="SSF55729">
    <property type="entry name" value="Acyl-CoA N-acyltransferases (Nat)"/>
    <property type="match status" value="1"/>
</dbReference>
<proteinExistence type="predicted"/>
<protein>
    <submittedName>
        <fullName evidence="2">Ribosomal-protein-serine acetyltransferase</fullName>
    </submittedName>
</protein>
<dbReference type="InterPro" id="IPR016181">
    <property type="entry name" value="Acyl_CoA_acyltransferase"/>
</dbReference>
<dbReference type="Pfam" id="PF13302">
    <property type="entry name" value="Acetyltransf_3"/>
    <property type="match status" value="1"/>
</dbReference>
<name>A0A920C827_9BACI</name>
<evidence type="ECO:0000313" key="2">
    <source>
        <dbReference type="EMBL" id="GIO28258.1"/>
    </source>
</evidence>
<gene>
    <name evidence="2" type="ORF">J43TS3_28690</name>
</gene>